<keyword evidence="2" id="KW-1185">Reference proteome</keyword>
<sequence>MDFVDEAQSLFFREVEGVVLTGSLLSLTPSSPYHARQIPLGYFKWRRESAFCLDIKRILLLRTTIPFLNYDLGFRTFVYFGSSPIHHEFNKLLPAHVKLIAFLLIDSEFYESLPNLDEFYRFTEFSPISDEFYKFSLSPGELYRFKSSCLRVLI</sequence>
<reference evidence="1 2" key="1">
    <citation type="submission" date="2024-05" db="EMBL/GenBank/DDBJ databases">
        <title>Haplotype-resolved chromosome-level genome assembly of Huyou (Citrus changshanensis).</title>
        <authorList>
            <person name="Miao C."/>
            <person name="Chen W."/>
            <person name="Wu Y."/>
            <person name="Wang L."/>
            <person name="Zhao S."/>
            <person name="Grierson D."/>
            <person name="Xu C."/>
            <person name="Chen K."/>
        </authorList>
    </citation>
    <scope>NUCLEOTIDE SEQUENCE [LARGE SCALE GENOMIC DNA]</scope>
    <source>
        <strain evidence="1">01-14</strain>
        <tissue evidence="1">Leaf</tissue>
    </source>
</reference>
<evidence type="ECO:0000313" key="2">
    <source>
        <dbReference type="Proteomes" id="UP001428341"/>
    </source>
</evidence>
<accession>A0AAP0QRF2</accession>
<proteinExistence type="predicted"/>
<name>A0AAP0QRF2_9ROSI</name>
<dbReference type="EMBL" id="JBCGBO010000005">
    <property type="protein sequence ID" value="KAK9200617.1"/>
    <property type="molecule type" value="Genomic_DNA"/>
</dbReference>
<evidence type="ECO:0000313" key="1">
    <source>
        <dbReference type="EMBL" id="KAK9200617.1"/>
    </source>
</evidence>
<gene>
    <name evidence="1" type="ORF">WN944_015815</name>
</gene>
<organism evidence="1 2">
    <name type="scientific">Citrus x changshan-huyou</name>
    <dbReference type="NCBI Taxonomy" id="2935761"/>
    <lineage>
        <taxon>Eukaryota</taxon>
        <taxon>Viridiplantae</taxon>
        <taxon>Streptophyta</taxon>
        <taxon>Embryophyta</taxon>
        <taxon>Tracheophyta</taxon>
        <taxon>Spermatophyta</taxon>
        <taxon>Magnoliopsida</taxon>
        <taxon>eudicotyledons</taxon>
        <taxon>Gunneridae</taxon>
        <taxon>Pentapetalae</taxon>
        <taxon>rosids</taxon>
        <taxon>malvids</taxon>
        <taxon>Sapindales</taxon>
        <taxon>Rutaceae</taxon>
        <taxon>Aurantioideae</taxon>
        <taxon>Citrus</taxon>
    </lineage>
</organism>
<dbReference type="AlphaFoldDB" id="A0AAP0QRF2"/>
<comment type="caution">
    <text evidence="1">The sequence shown here is derived from an EMBL/GenBank/DDBJ whole genome shotgun (WGS) entry which is preliminary data.</text>
</comment>
<protein>
    <submittedName>
        <fullName evidence="1">Uncharacterized protein</fullName>
    </submittedName>
</protein>
<dbReference type="Proteomes" id="UP001428341">
    <property type="component" value="Unassembled WGS sequence"/>
</dbReference>